<evidence type="ECO:0000259" key="2">
    <source>
        <dbReference type="Pfam" id="PF03795"/>
    </source>
</evidence>
<dbReference type="InterPro" id="IPR011008">
    <property type="entry name" value="Dimeric_a/b-barrel"/>
</dbReference>
<protein>
    <submittedName>
        <fullName evidence="3">Uncharacterized conserved protein</fullName>
    </submittedName>
</protein>
<accession>A0A1T5NPY7</accession>
<name>A0A1T5NPY7_9BACT</name>
<dbReference type="InterPro" id="IPR005545">
    <property type="entry name" value="YCII"/>
</dbReference>
<dbReference type="PANTHER" id="PTHR35174:SF3">
    <property type="entry name" value="BLL7171 PROTEIN"/>
    <property type="match status" value="1"/>
</dbReference>
<keyword evidence="4" id="KW-1185">Reference proteome</keyword>
<comment type="similarity">
    <text evidence="1">Belongs to the YciI family.</text>
</comment>
<dbReference type="AlphaFoldDB" id="A0A1T5NPY7"/>
<proteinExistence type="inferred from homology"/>
<feature type="domain" description="YCII-related" evidence="2">
    <location>
        <begin position="16"/>
        <end position="111"/>
    </location>
</feature>
<dbReference type="PANTHER" id="PTHR35174">
    <property type="entry name" value="BLL7171 PROTEIN-RELATED"/>
    <property type="match status" value="1"/>
</dbReference>
<organism evidence="3 4">
    <name type="scientific">Chitinophaga ginsengisegetis</name>
    <dbReference type="NCBI Taxonomy" id="393003"/>
    <lineage>
        <taxon>Bacteria</taxon>
        <taxon>Pseudomonadati</taxon>
        <taxon>Bacteroidota</taxon>
        <taxon>Chitinophagia</taxon>
        <taxon>Chitinophagales</taxon>
        <taxon>Chitinophagaceae</taxon>
        <taxon>Chitinophaga</taxon>
    </lineage>
</organism>
<dbReference type="STRING" id="393003.SAMN05660461_2434"/>
<reference evidence="4" key="1">
    <citation type="submission" date="2017-02" db="EMBL/GenBank/DDBJ databases">
        <authorList>
            <person name="Varghese N."/>
            <person name="Submissions S."/>
        </authorList>
    </citation>
    <scope>NUCLEOTIDE SEQUENCE [LARGE SCALE GENOMIC DNA]</scope>
    <source>
        <strain evidence="4">DSM 18108</strain>
    </source>
</reference>
<dbReference type="Gene3D" id="3.30.70.1060">
    <property type="entry name" value="Dimeric alpha+beta barrel"/>
    <property type="match status" value="1"/>
</dbReference>
<sequence length="112" mass="12354">MKEFLLLFRQSEYAYRELSAEDFQALLKKWQDWTGGIAAQGKLVSNGRRLSTEGKVLKPGGVITDGPFVEIRERLGGFLVVQADTLEEATTLAHGCPVLDAKGCVEVREIVS</sequence>
<dbReference type="Proteomes" id="UP000190166">
    <property type="component" value="Unassembled WGS sequence"/>
</dbReference>
<dbReference type="RefSeq" id="WP_079469613.1">
    <property type="nucleotide sequence ID" value="NZ_FUZZ01000001.1"/>
</dbReference>
<evidence type="ECO:0000256" key="1">
    <source>
        <dbReference type="ARBA" id="ARBA00007689"/>
    </source>
</evidence>
<evidence type="ECO:0000313" key="3">
    <source>
        <dbReference type="EMBL" id="SKD02159.1"/>
    </source>
</evidence>
<gene>
    <name evidence="3" type="ORF">SAMN05660461_2434</name>
</gene>
<dbReference type="SUPFAM" id="SSF54909">
    <property type="entry name" value="Dimeric alpha+beta barrel"/>
    <property type="match status" value="1"/>
</dbReference>
<evidence type="ECO:0000313" key="4">
    <source>
        <dbReference type="Proteomes" id="UP000190166"/>
    </source>
</evidence>
<dbReference type="EMBL" id="FUZZ01000001">
    <property type="protein sequence ID" value="SKD02159.1"/>
    <property type="molecule type" value="Genomic_DNA"/>
</dbReference>
<dbReference type="Pfam" id="PF03795">
    <property type="entry name" value="YCII"/>
    <property type="match status" value="1"/>
</dbReference>